<name>A0A8S0X579_CYCAE</name>
<reference evidence="2 3" key="1">
    <citation type="submission" date="2020-01" db="EMBL/GenBank/DDBJ databases">
        <authorList>
            <person name="Gupta K D."/>
        </authorList>
    </citation>
    <scope>NUCLEOTIDE SEQUENCE [LARGE SCALE GENOMIC DNA]</scope>
</reference>
<dbReference type="EMBL" id="CACVBS010000060">
    <property type="protein sequence ID" value="CAA7267432.1"/>
    <property type="molecule type" value="Genomic_DNA"/>
</dbReference>
<evidence type="ECO:0000313" key="3">
    <source>
        <dbReference type="Proteomes" id="UP000467700"/>
    </source>
</evidence>
<comment type="caution">
    <text evidence="2">The sequence shown here is derived from an EMBL/GenBank/DDBJ whole genome shotgun (WGS) entry which is preliminary data.</text>
</comment>
<dbReference type="Pfam" id="PF20722">
    <property type="entry name" value="DUF6830"/>
    <property type="match status" value="1"/>
</dbReference>
<dbReference type="AlphaFoldDB" id="A0A8S0X579"/>
<accession>A0A8S0X579</accession>
<sequence>MAKILLGCLVGCLPCAGITAIRSLLDFIYIAQYTSHTTETLRYLQDALDEFQENKQFFIDTGLWQHLNIPKFHSLLHYIHSIKLFGTTDNYNTEMFERLHIDFAKHGWHASNKRDEFPQMIRWLSRQEKISQLATYISAHFSVPHPTPSPPSSPGANSDDLHEVESTITIAKEPNFKNRALSQIEVVHNAPNFSYHLKQYLGGLLVANSSAPRMSAARTAQFSLPFTKVSTYNMFRFQPKGIQDDEEEHDIIWAIPQSKGYPHGRYDTAVVLVNDEAQSTGLAGMTV</sequence>
<evidence type="ECO:0000259" key="1">
    <source>
        <dbReference type="Pfam" id="PF20722"/>
    </source>
</evidence>
<evidence type="ECO:0000313" key="2">
    <source>
        <dbReference type="EMBL" id="CAA7267432.1"/>
    </source>
</evidence>
<protein>
    <recommendedName>
        <fullName evidence="1">DUF6830 domain-containing protein</fullName>
    </recommendedName>
</protein>
<proteinExistence type="predicted"/>
<gene>
    <name evidence="2" type="ORF">AAE3_LOCUS9689</name>
</gene>
<dbReference type="InterPro" id="IPR049233">
    <property type="entry name" value="DUF6830"/>
</dbReference>
<feature type="domain" description="DUF6830" evidence="1">
    <location>
        <begin position="165"/>
        <end position="286"/>
    </location>
</feature>
<dbReference type="OrthoDB" id="3232941at2759"/>
<keyword evidence="3" id="KW-1185">Reference proteome</keyword>
<organism evidence="2 3">
    <name type="scientific">Cyclocybe aegerita</name>
    <name type="common">Black poplar mushroom</name>
    <name type="synonym">Agrocybe aegerita</name>
    <dbReference type="NCBI Taxonomy" id="1973307"/>
    <lineage>
        <taxon>Eukaryota</taxon>
        <taxon>Fungi</taxon>
        <taxon>Dikarya</taxon>
        <taxon>Basidiomycota</taxon>
        <taxon>Agaricomycotina</taxon>
        <taxon>Agaricomycetes</taxon>
        <taxon>Agaricomycetidae</taxon>
        <taxon>Agaricales</taxon>
        <taxon>Agaricineae</taxon>
        <taxon>Bolbitiaceae</taxon>
        <taxon>Cyclocybe</taxon>
    </lineage>
</organism>
<dbReference type="Proteomes" id="UP000467700">
    <property type="component" value="Unassembled WGS sequence"/>
</dbReference>